<feature type="signal peptide" evidence="2">
    <location>
        <begin position="1"/>
        <end position="24"/>
    </location>
</feature>
<dbReference type="InterPro" id="IPR013424">
    <property type="entry name" value="Ice-binding_C"/>
</dbReference>
<keyword evidence="1" id="KW-1133">Transmembrane helix</keyword>
<dbReference type="Proteomes" id="UP001231109">
    <property type="component" value="Unassembled WGS sequence"/>
</dbReference>
<evidence type="ECO:0000313" key="6">
    <source>
        <dbReference type="Proteomes" id="UP001231109"/>
    </source>
</evidence>
<dbReference type="Pfam" id="PF07589">
    <property type="entry name" value="PEP-CTERM"/>
    <property type="match status" value="1"/>
</dbReference>
<keyword evidence="1" id="KW-0812">Transmembrane</keyword>
<keyword evidence="6" id="KW-1185">Reference proteome</keyword>
<evidence type="ECO:0000259" key="3">
    <source>
        <dbReference type="Pfam" id="PF04862"/>
    </source>
</evidence>
<organism evidence="5 6">
    <name type="scientific">Rheinheimera baltica</name>
    <dbReference type="NCBI Taxonomy" id="67576"/>
    <lineage>
        <taxon>Bacteria</taxon>
        <taxon>Pseudomonadati</taxon>
        <taxon>Pseudomonadota</taxon>
        <taxon>Gammaproteobacteria</taxon>
        <taxon>Chromatiales</taxon>
        <taxon>Chromatiaceae</taxon>
        <taxon>Rheinheimera</taxon>
    </lineage>
</organism>
<dbReference type="InterPro" id="IPR006946">
    <property type="entry name" value="DGR2-like_dom"/>
</dbReference>
<feature type="domain" description="Ice-binding protein C-terminal" evidence="4">
    <location>
        <begin position="180"/>
        <end position="202"/>
    </location>
</feature>
<gene>
    <name evidence="5" type="ORF">ORJ04_19980</name>
</gene>
<feature type="transmembrane region" description="Helical" evidence="1">
    <location>
        <begin position="181"/>
        <end position="199"/>
    </location>
</feature>
<keyword evidence="1" id="KW-0472">Membrane</keyword>
<reference evidence="5 6" key="1">
    <citation type="submission" date="2022-11" db="EMBL/GenBank/DDBJ databases">
        <title>Viruses from the air-sea interface of a natural surface slick.</title>
        <authorList>
            <person name="Rahlff J."/>
            <person name="Holmfeldt K."/>
        </authorList>
    </citation>
    <scope>NUCLEOTIDE SEQUENCE [LARGE SCALE GENOMIC DNA]</scope>
    <source>
        <strain evidence="5 6">SMS4</strain>
    </source>
</reference>
<comment type="caution">
    <text evidence="5">The sequence shown here is derived from an EMBL/GenBank/DDBJ whole genome shotgun (WGS) entry which is preliminary data.</text>
</comment>
<name>A0ABT9I4B8_9GAMM</name>
<dbReference type="NCBIfam" id="TIGR02595">
    <property type="entry name" value="PEP_CTERM"/>
    <property type="match status" value="1"/>
</dbReference>
<sequence>MLFSFARNALCSAALLMASFSGHASLIVNGDFESNSVRAGSWNWFASSQVAGWNGSNIEVWNAMNGVLAQSGNHFIELNAAGTNNGLWSIFQMFATEIGQQYQLSFYYRARTYNNERFAVSVAGLNESFNNDSVRGWSFFTSNFIATDSTSILRFTALNSGTLGNFIDNVQVVGVPTIASVPAPASVALFGAGLFGLMASRRLRQRK</sequence>
<evidence type="ECO:0000259" key="4">
    <source>
        <dbReference type="Pfam" id="PF07589"/>
    </source>
</evidence>
<accession>A0ABT9I4B8</accession>
<dbReference type="Pfam" id="PF04862">
    <property type="entry name" value="DUF642"/>
    <property type="match status" value="1"/>
</dbReference>
<keyword evidence="2" id="KW-0732">Signal</keyword>
<proteinExistence type="predicted"/>
<dbReference type="EMBL" id="JAPJDZ010000115">
    <property type="protein sequence ID" value="MDP5138231.1"/>
    <property type="molecule type" value="Genomic_DNA"/>
</dbReference>
<dbReference type="SUPFAM" id="SSF49785">
    <property type="entry name" value="Galactose-binding domain-like"/>
    <property type="match status" value="1"/>
</dbReference>
<protein>
    <submittedName>
        <fullName evidence="5">DUF642 domain-containing protein</fullName>
    </submittedName>
</protein>
<evidence type="ECO:0000313" key="5">
    <source>
        <dbReference type="EMBL" id="MDP5138231.1"/>
    </source>
</evidence>
<dbReference type="InterPro" id="IPR008979">
    <property type="entry name" value="Galactose-bd-like_sf"/>
</dbReference>
<evidence type="ECO:0000256" key="1">
    <source>
        <dbReference type="SAM" id="Phobius"/>
    </source>
</evidence>
<evidence type="ECO:0000256" key="2">
    <source>
        <dbReference type="SAM" id="SignalP"/>
    </source>
</evidence>
<feature type="domain" description="DUF642" evidence="3">
    <location>
        <begin position="26"/>
        <end position="172"/>
    </location>
</feature>
<feature type="chain" id="PRO_5045804787" evidence="2">
    <location>
        <begin position="25"/>
        <end position="207"/>
    </location>
</feature>
<dbReference type="Gene3D" id="2.60.120.260">
    <property type="entry name" value="Galactose-binding domain-like"/>
    <property type="match status" value="1"/>
</dbReference>
<dbReference type="RefSeq" id="WP_027671822.1">
    <property type="nucleotide sequence ID" value="NZ_JAPJDZ010000115.1"/>
</dbReference>